<dbReference type="Ensembl" id="ENSACLT00000043185.1">
    <property type="protein sequence ID" value="ENSACLP00000085194.1"/>
    <property type="gene ID" value="ENSACLG00000030684.1"/>
</dbReference>
<reference evidence="1" key="3">
    <citation type="submission" date="2025-08" db="UniProtKB">
        <authorList>
            <consortium name="Ensembl"/>
        </authorList>
    </citation>
    <scope>IDENTIFICATION</scope>
</reference>
<proteinExistence type="predicted"/>
<reference evidence="1" key="4">
    <citation type="submission" date="2025-09" db="UniProtKB">
        <authorList>
            <consortium name="Ensembl"/>
        </authorList>
    </citation>
    <scope>IDENTIFICATION</scope>
</reference>
<evidence type="ECO:0000313" key="2">
    <source>
        <dbReference type="Proteomes" id="UP000265100"/>
    </source>
</evidence>
<accession>A0AAX7VTL6</accession>
<reference evidence="2" key="2">
    <citation type="submission" date="2023-03" db="EMBL/GenBank/DDBJ databases">
        <authorList>
            <consortium name="Wellcome Sanger Institute Data Sharing"/>
        </authorList>
    </citation>
    <scope>NUCLEOTIDE SEQUENCE [LARGE SCALE GENOMIC DNA]</scope>
</reference>
<dbReference type="GeneTree" id="ENSGT00940000179970"/>
<gene>
    <name evidence="1" type="primary">SELENOF</name>
</gene>
<keyword evidence="2" id="KW-1185">Reference proteome</keyword>
<dbReference type="AlphaFoldDB" id="A0AAX7VTL6"/>
<organism evidence="1 2">
    <name type="scientific">Astatotilapia calliptera</name>
    <name type="common">Eastern happy</name>
    <name type="synonym">Chromis callipterus</name>
    <dbReference type="NCBI Taxonomy" id="8154"/>
    <lineage>
        <taxon>Eukaryota</taxon>
        <taxon>Metazoa</taxon>
        <taxon>Chordata</taxon>
        <taxon>Craniata</taxon>
        <taxon>Vertebrata</taxon>
        <taxon>Euteleostomi</taxon>
        <taxon>Actinopterygii</taxon>
        <taxon>Neopterygii</taxon>
        <taxon>Teleostei</taxon>
        <taxon>Neoteleostei</taxon>
        <taxon>Acanthomorphata</taxon>
        <taxon>Ovalentaria</taxon>
        <taxon>Cichlomorphae</taxon>
        <taxon>Cichliformes</taxon>
        <taxon>Cichlidae</taxon>
        <taxon>African cichlids</taxon>
        <taxon>Pseudocrenilabrinae</taxon>
        <taxon>Haplochromini</taxon>
        <taxon>Astatotilapia</taxon>
    </lineage>
</organism>
<dbReference type="Proteomes" id="UP000265100">
    <property type="component" value="Chromosome 15"/>
</dbReference>
<protein>
    <submittedName>
        <fullName evidence="1">Uncharacterized protein</fullName>
    </submittedName>
</protein>
<evidence type="ECO:0000313" key="1">
    <source>
        <dbReference type="Ensembl" id="ENSACLP00000085194.1"/>
    </source>
</evidence>
<reference evidence="1 2" key="1">
    <citation type="submission" date="2018-05" db="EMBL/GenBank/DDBJ databases">
        <authorList>
            <person name="Datahose"/>
        </authorList>
    </citation>
    <scope>NUCLEOTIDE SEQUENCE</scope>
</reference>
<sequence>MADEEAEQDRSPAIGISETTEELKKRLQELQEILSRESIDSPEESSSKYCQEFCGVSCFSLRLSKQANQLALITTLHTY</sequence>
<name>A0AAX7VTL6_ASTCA</name>